<accession>A0A927GQ75</accession>
<dbReference type="InterPro" id="IPR026017">
    <property type="entry name" value="Lumazine-bd_dom"/>
</dbReference>
<comment type="caution">
    <text evidence="3">The sequence shown here is derived from an EMBL/GenBank/DDBJ whole genome shotgun (WGS) entry which is preliminary data.</text>
</comment>
<evidence type="ECO:0000313" key="3">
    <source>
        <dbReference type="EMBL" id="MBD2830659.1"/>
    </source>
</evidence>
<dbReference type="EMBL" id="JACWUS010000040">
    <property type="protein sequence ID" value="MBD2830659.1"/>
    <property type="molecule type" value="Genomic_DNA"/>
</dbReference>
<proteinExistence type="predicted"/>
<feature type="non-terminal residue" evidence="3">
    <location>
        <position position="29"/>
    </location>
</feature>
<sequence>MFTGIIEELGEVTAVEQLADASRFRLRGP</sequence>
<feature type="domain" description="Lumazine-binding" evidence="2">
    <location>
        <begin position="1"/>
        <end position="29"/>
    </location>
</feature>
<evidence type="ECO:0000259" key="2">
    <source>
        <dbReference type="PROSITE" id="PS51177"/>
    </source>
</evidence>
<dbReference type="AlphaFoldDB" id="A0A927GQ75"/>
<evidence type="ECO:0000256" key="1">
    <source>
        <dbReference type="PROSITE-ProRule" id="PRU00524"/>
    </source>
</evidence>
<dbReference type="PROSITE" id="PS51177">
    <property type="entry name" value="LUMAZINE_BIND"/>
    <property type="match status" value="1"/>
</dbReference>
<reference evidence="3" key="1">
    <citation type="journal article" date="2020" name="PLoS ONE">
        <title>Isolation and characterization of Streptomyces bacteriophages and Streptomyces strains encoding biosynthetic arsenals: Streptomyces strains and phages for antibiotic discovery.</title>
        <authorList>
            <person name="Montano E.T."/>
            <person name="Nideffer J.F."/>
            <person name="Brumage L."/>
            <person name="Erb M."/>
            <person name="Derman A.I."/>
            <person name="Davis J.P."/>
            <person name="Estrada E."/>
            <person name="Fu S."/>
            <person name="Le D."/>
            <person name="Vuppala A."/>
            <person name="Tran C."/>
            <person name="Luterstein E."/>
            <person name="Lakkaraju S."/>
            <person name="Panchagnula S."/>
            <person name="Ren C."/>
            <person name="Doan J."/>
            <person name="Tran S."/>
            <person name="Soriano J."/>
            <person name="Fujita Y."/>
            <person name="Gutala P."/>
            <person name="Fujii Q."/>
            <person name="Lee M."/>
            <person name="Bui A."/>
            <person name="Villarreal C."/>
            <person name="Shing S.R."/>
            <person name="Kim S."/>
            <person name="Freeman D."/>
            <person name="Racha V."/>
            <person name="Ho A."/>
            <person name="Kumar P."/>
            <person name="Falah K."/>
            <person name="Dawson T."/>
            <person name="Enustun E."/>
            <person name="Prichard A."/>
            <person name="Gomez A."/>
            <person name="Khanna K."/>
            <person name="Trigg S."/>
            <person name="Fernandez L."/>
            <person name="Pogliano K."/>
            <person name="Pogliano J."/>
        </authorList>
    </citation>
    <scope>NUCLEOTIDE SEQUENCE</scope>
    <source>
        <strain evidence="3">QF2</strain>
    </source>
</reference>
<feature type="repeat" description="Lumazine-binding" evidence="1">
    <location>
        <begin position="1"/>
        <end position="29"/>
    </location>
</feature>
<organism evidence="3">
    <name type="scientific">Streptomyces globisporus</name>
    <dbReference type="NCBI Taxonomy" id="1908"/>
    <lineage>
        <taxon>Bacteria</taxon>
        <taxon>Bacillati</taxon>
        <taxon>Actinomycetota</taxon>
        <taxon>Actinomycetes</taxon>
        <taxon>Kitasatosporales</taxon>
        <taxon>Streptomycetaceae</taxon>
        <taxon>Streptomyces</taxon>
    </lineage>
</organism>
<protein>
    <submittedName>
        <fullName evidence="3">Riboflavin synthase</fullName>
    </submittedName>
</protein>
<name>A0A927GQ75_STRGL</name>
<gene>
    <name evidence="3" type="ORF">ID875_31165</name>
</gene>